<comment type="subcellular location">
    <subcellularLocation>
        <location evidence="1">Endoplasmic reticulum membrane</location>
        <topology evidence="1">Multi-pass membrane protein</topology>
    </subcellularLocation>
</comment>
<keyword evidence="10" id="KW-1185">Reference proteome</keyword>
<dbReference type="EMBL" id="KV453851">
    <property type="protein sequence ID" value="ODV86100.1"/>
    <property type="molecule type" value="Genomic_DNA"/>
</dbReference>
<evidence type="ECO:0000256" key="5">
    <source>
        <dbReference type="ARBA" id="ARBA00022989"/>
    </source>
</evidence>
<evidence type="ECO:0000256" key="6">
    <source>
        <dbReference type="ARBA" id="ARBA00023136"/>
    </source>
</evidence>
<evidence type="ECO:0000313" key="9">
    <source>
        <dbReference type="EMBL" id="ODV86100.1"/>
    </source>
</evidence>
<feature type="transmembrane region" description="Helical" evidence="7">
    <location>
        <begin position="64"/>
        <end position="84"/>
    </location>
</feature>
<keyword evidence="4 7" id="KW-0256">Endoplasmic reticulum</keyword>
<dbReference type="PANTHER" id="PTHR31204">
    <property type="entry name" value="SIGMA INTRACELLULAR RECEPTOR 2"/>
    <property type="match status" value="1"/>
</dbReference>
<dbReference type="GO" id="GO:0005789">
    <property type="term" value="C:endoplasmic reticulum membrane"/>
    <property type="evidence" value="ECO:0007669"/>
    <property type="project" value="UniProtKB-SubCell"/>
</dbReference>
<dbReference type="PIRSF" id="PIRSF031032">
    <property type="entry name" value="TMP_97_prd"/>
    <property type="match status" value="1"/>
</dbReference>
<organism evidence="9 10">
    <name type="scientific">[Candida] arabinofermentans NRRL YB-2248</name>
    <dbReference type="NCBI Taxonomy" id="983967"/>
    <lineage>
        <taxon>Eukaryota</taxon>
        <taxon>Fungi</taxon>
        <taxon>Dikarya</taxon>
        <taxon>Ascomycota</taxon>
        <taxon>Saccharomycotina</taxon>
        <taxon>Pichiomycetes</taxon>
        <taxon>Pichiales</taxon>
        <taxon>Pichiaceae</taxon>
        <taxon>Ogataea</taxon>
        <taxon>Ogataea/Candida clade</taxon>
    </lineage>
</organism>
<evidence type="ECO:0000256" key="2">
    <source>
        <dbReference type="ARBA" id="ARBA00009096"/>
    </source>
</evidence>
<evidence type="ECO:0000259" key="8">
    <source>
        <dbReference type="PROSITE" id="PS51751"/>
    </source>
</evidence>
<gene>
    <name evidence="9" type="ORF">CANARDRAFT_7456</name>
</gene>
<proteinExistence type="inferred from homology"/>
<comment type="similarity">
    <text evidence="2">Belongs to the TMEM97/sigma-2 receptor family.</text>
</comment>
<accession>A0A1E4T2V9</accession>
<dbReference type="InterPro" id="IPR051987">
    <property type="entry name" value="Sigma-2_receptor-like"/>
</dbReference>
<protein>
    <recommendedName>
        <fullName evidence="7">Efficient mitochondria targeting-associated protein 19</fullName>
    </recommendedName>
</protein>
<dbReference type="PANTHER" id="PTHR31204:SF1">
    <property type="entry name" value="SIGMA INTRACELLULAR RECEPTOR 2"/>
    <property type="match status" value="1"/>
</dbReference>
<evidence type="ECO:0000313" key="10">
    <source>
        <dbReference type="Proteomes" id="UP000094801"/>
    </source>
</evidence>
<sequence>MGSITDNVYFYYFLIHIPITLLMDSNYAIPENYRLTIQQKLYEFHINKNKDFLGLNVELWMKSFVLFELIFQLPIFIYAIYDYYFKNDKIGYSKKLWPILSIYGFNASFTTLICIIYIIFKSEENGIVGFEFEFWNLLGLYTPTFILPAYMMFDFMNRCMRELNDTKVKDQ</sequence>
<feature type="transmembrane region" description="Helical" evidence="7">
    <location>
        <begin position="96"/>
        <end position="120"/>
    </location>
</feature>
<dbReference type="PROSITE" id="PS51751">
    <property type="entry name" value="EXPERA"/>
    <property type="match status" value="1"/>
</dbReference>
<dbReference type="Proteomes" id="UP000094801">
    <property type="component" value="Unassembled WGS sequence"/>
</dbReference>
<feature type="transmembrane region" description="Helical" evidence="7">
    <location>
        <begin position="9"/>
        <end position="29"/>
    </location>
</feature>
<feature type="transmembrane region" description="Helical" evidence="7">
    <location>
        <begin position="132"/>
        <end position="153"/>
    </location>
</feature>
<evidence type="ECO:0000256" key="4">
    <source>
        <dbReference type="ARBA" id="ARBA00022824"/>
    </source>
</evidence>
<dbReference type="Pfam" id="PF05241">
    <property type="entry name" value="EBP"/>
    <property type="match status" value="1"/>
</dbReference>
<keyword evidence="3 7" id="KW-0812">Transmembrane</keyword>
<evidence type="ECO:0000256" key="3">
    <source>
        <dbReference type="ARBA" id="ARBA00022692"/>
    </source>
</evidence>
<dbReference type="STRING" id="983967.A0A1E4T2V9"/>
<dbReference type="InterPro" id="IPR016964">
    <property type="entry name" value="Sigma2_recept"/>
</dbReference>
<evidence type="ECO:0000256" key="7">
    <source>
        <dbReference type="PIRNR" id="PIRNR031032"/>
    </source>
</evidence>
<keyword evidence="6 7" id="KW-0472">Membrane</keyword>
<reference evidence="10" key="1">
    <citation type="submission" date="2016-04" db="EMBL/GenBank/DDBJ databases">
        <title>Comparative genomics of biotechnologically important yeasts.</title>
        <authorList>
            <consortium name="DOE Joint Genome Institute"/>
            <person name="Riley R."/>
            <person name="Haridas S."/>
            <person name="Wolfe K.H."/>
            <person name="Lopes M.R."/>
            <person name="Hittinger C.T."/>
            <person name="Goker M."/>
            <person name="Salamov A."/>
            <person name="Wisecaver J."/>
            <person name="Long T.M."/>
            <person name="Aerts A.L."/>
            <person name="Barry K."/>
            <person name="Choi C."/>
            <person name="Clum A."/>
            <person name="Coughlan A.Y."/>
            <person name="Deshpande S."/>
            <person name="Douglass A.P."/>
            <person name="Hanson S.J."/>
            <person name="Klenk H.-P."/>
            <person name="Labutti K."/>
            <person name="Lapidus A."/>
            <person name="Lindquist E."/>
            <person name="Lipzen A."/>
            <person name="Meier-Kolthoff J.P."/>
            <person name="Ohm R.A."/>
            <person name="Otillar R.P."/>
            <person name="Pangilinan J."/>
            <person name="Peng Y."/>
            <person name="Rokas A."/>
            <person name="Rosa C.A."/>
            <person name="Scheuner C."/>
            <person name="Sibirny A.A."/>
            <person name="Slot J.C."/>
            <person name="Stielow J.B."/>
            <person name="Sun H."/>
            <person name="Kurtzman C.P."/>
            <person name="Blackwell M."/>
            <person name="Grigoriev I.V."/>
            <person name="Jeffries T.W."/>
        </authorList>
    </citation>
    <scope>NUCLEOTIDE SEQUENCE [LARGE SCALE GENOMIC DNA]</scope>
    <source>
        <strain evidence="10">NRRL YB-2248</strain>
    </source>
</reference>
<dbReference type="InterPro" id="IPR033118">
    <property type="entry name" value="EXPERA"/>
</dbReference>
<keyword evidence="5 7" id="KW-1133">Transmembrane helix</keyword>
<evidence type="ECO:0000256" key="1">
    <source>
        <dbReference type="ARBA" id="ARBA00004477"/>
    </source>
</evidence>
<dbReference type="AlphaFoldDB" id="A0A1E4T2V9"/>
<dbReference type="OrthoDB" id="433124at2759"/>
<feature type="domain" description="EXPERA" evidence="8">
    <location>
        <begin position="5"/>
        <end position="152"/>
    </location>
</feature>
<name>A0A1E4T2V9_9ASCO</name>